<dbReference type="InterPro" id="IPR035979">
    <property type="entry name" value="RBD_domain_sf"/>
</dbReference>
<proteinExistence type="predicted"/>
<evidence type="ECO:0000256" key="1">
    <source>
        <dbReference type="ARBA" id="ARBA00022884"/>
    </source>
</evidence>
<dbReference type="EMBL" id="GL883010">
    <property type="protein sequence ID" value="EGG22012.1"/>
    <property type="molecule type" value="Genomic_DNA"/>
</dbReference>
<accession>F4PQQ4</accession>
<protein>
    <submittedName>
        <fullName evidence="5">Polyadenylate-binding protein 2</fullName>
    </submittedName>
</protein>
<keyword evidence="6" id="KW-1185">Reference proteome</keyword>
<dbReference type="PROSITE" id="PS50102">
    <property type="entry name" value="RRM"/>
    <property type="match status" value="1"/>
</dbReference>
<feature type="compositionally biased region" description="Low complexity" evidence="3">
    <location>
        <begin position="22"/>
        <end position="31"/>
    </location>
</feature>
<feature type="domain" description="RRM" evidence="4">
    <location>
        <begin position="99"/>
        <end position="176"/>
    </location>
</feature>
<dbReference type="RefSeq" id="XP_004359863.1">
    <property type="nucleotide sequence ID" value="XM_004359806.1"/>
</dbReference>
<dbReference type="GeneID" id="14872748"/>
<sequence>MSEEYDAAIHSTSDEVDIQQPSSSTNNNNNDNDNDQSTDDTNTKNEEDENSELNQDPELEEMKRRYKEIEEETQKLKELQNSLEANGGFGGDQEETDGRSVYVGNVEYTSTQEEILLHFQPCGTIHRITILNDKMTGHPKGCCYIEFLEREAVTNALMLNETMFKDRQIKVTPKRTNLPSYMRGGGARGARGGRGSSAYGYGGFNAPRGGGPVRGAYGGGFGGPPRGRGGRGRGGANFYHPYA</sequence>
<evidence type="ECO:0000313" key="5">
    <source>
        <dbReference type="EMBL" id="EGG22012.1"/>
    </source>
</evidence>
<dbReference type="PANTHER" id="PTHR23236:SF12">
    <property type="entry name" value="EUKARYOTIC INITIATION FACTOR 4B-RELATED"/>
    <property type="match status" value="1"/>
</dbReference>
<dbReference type="OMA" id="YRGRATY"/>
<dbReference type="GO" id="GO:0008143">
    <property type="term" value="F:poly(A) binding"/>
    <property type="evidence" value="ECO:0007669"/>
    <property type="project" value="TreeGrafter"/>
</dbReference>
<dbReference type="PANTHER" id="PTHR23236">
    <property type="entry name" value="EUKARYOTIC TRANSLATION INITIATION FACTOR 4B/4H"/>
    <property type="match status" value="1"/>
</dbReference>
<dbReference type="OrthoDB" id="4726at2759"/>
<name>F4PQQ4_CACFS</name>
<feature type="compositionally biased region" description="Gly residues" evidence="3">
    <location>
        <begin position="219"/>
        <end position="235"/>
    </location>
</feature>
<feature type="region of interest" description="Disordered" evidence="3">
    <location>
        <begin position="1"/>
        <end position="64"/>
    </location>
</feature>
<dbReference type="Pfam" id="PF00076">
    <property type="entry name" value="RRM_1"/>
    <property type="match status" value="1"/>
</dbReference>
<gene>
    <name evidence="5" type="primary">pabpn1</name>
    <name evidence="5" type="ORF">DFA_01901</name>
</gene>
<organism evidence="5 6">
    <name type="scientific">Cavenderia fasciculata</name>
    <name type="common">Slime mold</name>
    <name type="synonym">Dictyostelium fasciculatum</name>
    <dbReference type="NCBI Taxonomy" id="261658"/>
    <lineage>
        <taxon>Eukaryota</taxon>
        <taxon>Amoebozoa</taxon>
        <taxon>Evosea</taxon>
        <taxon>Eumycetozoa</taxon>
        <taxon>Dictyostelia</taxon>
        <taxon>Acytosteliales</taxon>
        <taxon>Cavenderiaceae</taxon>
        <taxon>Cavenderia</taxon>
    </lineage>
</organism>
<dbReference type="Proteomes" id="UP000007797">
    <property type="component" value="Unassembled WGS sequence"/>
</dbReference>
<feature type="region of interest" description="Disordered" evidence="3">
    <location>
        <begin position="219"/>
        <end position="243"/>
    </location>
</feature>
<dbReference type="STRING" id="1054147.F4PQQ4"/>
<evidence type="ECO:0000313" key="6">
    <source>
        <dbReference type="Proteomes" id="UP000007797"/>
    </source>
</evidence>
<dbReference type="InterPro" id="IPR012677">
    <property type="entry name" value="Nucleotide-bd_a/b_plait_sf"/>
</dbReference>
<feature type="compositionally biased region" description="Acidic residues" evidence="3">
    <location>
        <begin position="46"/>
        <end position="59"/>
    </location>
</feature>
<reference evidence="6" key="1">
    <citation type="journal article" date="2011" name="Genome Res.">
        <title>Phylogeny-wide analysis of social amoeba genomes highlights ancient origins for complex intercellular communication.</title>
        <authorList>
            <person name="Heidel A.J."/>
            <person name="Lawal H.M."/>
            <person name="Felder M."/>
            <person name="Schilde C."/>
            <person name="Helps N.R."/>
            <person name="Tunggal B."/>
            <person name="Rivero F."/>
            <person name="John U."/>
            <person name="Schleicher M."/>
            <person name="Eichinger L."/>
            <person name="Platzer M."/>
            <person name="Noegel A.A."/>
            <person name="Schaap P."/>
            <person name="Gloeckner G."/>
        </authorList>
    </citation>
    <scope>NUCLEOTIDE SEQUENCE [LARGE SCALE GENOMIC DNA]</scope>
    <source>
        <strain evidence="6">SH3</strain>
    </source>
</reference>
<dbReference type="SUPFAM" id="SSF54928">
    <property type="entry name" value="RNA-binding domain, RBD"/>
    <property type="match status" value="1"/>
</dbReference>
<evidence type="ECO:0000256" key="3">
    <source>
        <dbReference type="SAM" id="MobiDB-lite"/>
    </source>
</evidence>
<evidence type="ECO:0000256" key="2">
    <source>
        <dbReference type="PROSITE-ProRule" id="PRU00176"/>
    </source>
</evidence>
<dbReference type="SMART" id="SM00360">
    <property type="entry name" value="RRM"/>
    <property type="match status" value="1"/>
</dbReference>
<dbReference type="CDD" id="cd12306">
    <property type="entry name" value="RRM_II_PABPs"/>
    <property type="match status" value="1"/>
</dbReference>
<dbReference type="KEGG" id="dfa:DFA_01901"/>
<dbReference type="AlphaFoldDB" id="F4PQQ4"/>
<dbReference type="InterPro" id="IPR000504">
    <property type="entry name" value="RRM_dom"/>
</dbReference>
<dbReference type="Gene3D" id="3.30.70.330">
    <property type="match status" value="1"/>
</dbReference>
<evidence type="ECO:0000259" key="4">
    <source>
        <dbReference type="PROSITE" id="PS50102"/>
    </source>
</evidence>
<keyword evidence="1 2" id="KW-0694">RNA-binding</keyword>